<dbReference type="Pfam" id="PF01099">
    <property type="entry name" value="Uteroglobin"/>
    <property type="match status" value="1"/>
</dbReference>
<dbReference type="InterPro" id="IPR006178">
    <property type="entry name" value="CH1-like"/>
</dbReference>
<evidence type="ECO:0000313" key="7">
    <source>
        <dbReference type="Proteomes" id="UP000694547"/>
    </source>
</evidence>
<dbReference type="Gene3D" id="1.20.920.50">
    <property type="match status" value="1"/>
</dbReference>
<proteinExistence type="inferred from homology"/>
<evidence type="ECO:0000313" key="6">
    <source>
        <dbReference type="Ensembl" id="ENSPEMP00000021000.2"/>
    </source>
</evidence>
<evidence type="ECO:0000256" key="5">
    <source>
        <dbReference type="SAM" id="SignalP"/>
    </source>
</evidence>
<reference evidence="6" key="2">
    <citation type="submission" date="2025-08" db="UniProtKB">
        <authorList>
            <consortium name="Ensembl"/>
        </authorList>
    </citation>
    <scope>IDENTIFICATION</scope>
</reference>
<keyword evidence="4 5" id="KW-0732">Signal</keyword>
<evidence type="ECO:0000256" key="3">
    <source>
        <dbReference type="ARBA" id="ARBA00022525"/>
    </source>
</evidence>
<accession>A0A6I9LJG1</accession>
<dbReference type="PANTHER" id="PTHR21226">
    <property type="entry name" value="ABPA10-RELATED"/>
    <property type="match status" value="1"/>
</dbReference>
<dbReference type="InterPro" id="IPR016126">
    <property type="entry name" value="Secretoglobin"/>
</dbReference>
<keyword evidence="7" id="KW-1185">Reference proteome</keyword>
<dbReference type="Ensembl" id="ENSPEMT00000025354.2">
    <property type="protein sequence ID" value="ENSPEMP00000021000.2"/>
    <property type="gene ID" value="ENSPEMG00000018775.2"/>
</dbReference>
<dbReference type="PRINTS" id="PR00827">
    <property type="entry name" value="FELALLERGEN"/>
</dbReference>
<dbReference type="GO" id="GO:0005496">
    <property type="term" value="F:steroid binding"/>
    <property type="evidence" value="ECO:0007669"/>
    <property type="project" value="TreeGrafter"/>
</dbReference>
<dbReference type="AlphaFoldDB" id="A0A6I9LJG1"/>
<dbReference type="GeneTree" id="ENSGT00390000009774"/>
<dbReference type="RefSeq" id="XP_006985053.1">
    <property type="nucleotide sequence ID" value="XM_006984991.4"/>
</dbReference>
<dbReference type="GeneID" id="102916006"/>
<feature type="chain" id="PRO_5044635280" evidence="5">
    <location>
        <begin position="23"/>
        <end position="92"/>
    </location>
</feature>
<gene>
    <name evidence="6" type="primary">LOC102916006</name>
</gene>
<feature type="signal peptide" evidence="5">
    <location>
        <begin position="1"/>
        <end position="22"/>
    </location>
</feature>
<reference evidence="6 7" key="1">
    <citation type="submission" date="2018-10" db="EMBL/GenBank/DDBJ databases">
        <title>Improved assembly of the deer mouse Peromyscus maniculatus genome.</title>
        <authorList>
            <person name="Lassance J.-M."/>
            <person name="Hoekstra H.E."/>
        </authorList>
    </citation>
    <scope>NUCLEOTIDE SEQUENCE [LARGE SCALE GENOMIC DNA]</scope>
</reference>
<keyword evidence="3" id="KW-0964">Secreted</keyword>
<comment type="similarity">
    <text evidence="2">Belongs to the secretoglobin family.</text>
</comment>
<dbReference type="InterPro" id="IPR053723">
    <property type="entry name" value="Secretoglobin_Domain_sf"/>
</dbReference>
<dbReference type="SUPFAM" id="SSF48201">
    <property type="entry name" value="Uteroglobin-like"/>
    <property type="match status" value="1"/>
</dbReference>
<comment type="subcellular location">
    <subcellularLocation>
        <location evidence="1">Secreted</location>
    </subcellularLocation>
</comment>
<evidence type="ECO:0000256" key="1">
    <source>
        <dbReference type="ARBA" id="ARBA00004613"/>
    </source>
</evidence>
<sequence length="92" mass="10086">MKLSGALVVLGVVLLLTSGGNCGICPAIKEDIEIFLDQSVTDYVNFIKQYKEDTATLKNAEKLKKCADDKFTEEDKESIKSLLKKIEASIAC</sequence>
<dbReference type="PROSITE" id="PS51311">
    <property type="entry name" value="SCGB"/>
    <property type="match status" value="1"/>
</dbReference>
<dbReference type="SMART" id="SM00096">
    <property type="entry name" value="UTG"/>
    <property type="match status" value="1"/>
</dbReference>
<reference evidence="6" key="3">
    <citation type="submission" date="2025-09" db="UniProtKB">
        <authorList>
            <consortium name="Ensembl"/>
        </authorList>
    </citation>
    <scope>IDENTIFICATION</scope>
</reference>
<name>A0A6I9LJG1_PERMB</name>
<dbReference type="InterPro" id="IPR035960">
    <property type="entry name" value="Secretoglobin_sf"/>
</dbReference>
<dbReference type="OrthoDB" id="9450650at2759"/>
<evidence type="ECO:0000256" key="2">
    <source>
        <dbReference type="ARBA" id="ARBA00008650"/>
    </source>
</evidence>
<organism evidence="6 7">
    <name type="scientific">Peromyscus maniculatus bairdii</name>
    <name type="common">Prairie deer mouse</name>
    <dbReference type="NCBI Taxonomy" id="230844"/>
    <lineage>
        <taxon>Eukaryota</taxon>
        <taxon>Metazoa</taxon>
        <taxon>Chordata</taxon>
        <taxon>Craniata</taxon>
        <taxon>Vertebrata</taxon>
        <taxon>Euteleostomi</taxon>
        <taxon>Mammalia</taxon>
        <taxon>Eutheria</taxon>
        <taxon>Euarchontoglires</taxon>
        <taxon>Glires</taxon>
        <taxon>Rodentia</taxon>
        <taxon>Myomorpha</taxon>
        <taxon>Muroidea</taxon>
        <taxon>Cricetidae</taxon>
        <taxon>Neotominae</taxon>
        <taxon>Peromyscus</taxon>
    </lineage>
</organism>
<evidence type="ECO:0000256" key="4">
    <source>
        <dbReference type="ARBA" id="ARBA00022729"/>
    </source>
</evidence>
<dbReference type="Proteomes" id="UP000694547">
    <property type="component" value="Chromosome 1"/>
</dbReference>
<protein>
    <submittedName>
        <fullName evidence="6">Major allergen I polypeptide chain 1-like</fullName>
    </submittedName>
</protein>
<dbReference type="PANTHER" id="PTHR21226:SF8">
    <property type="entry name" value="ABPA10-RELATED"/>
    <property type="match status" value="1"/>
</dbReference>
<dbReference type="GO" id="GO:0005576">
    <property type="term" value="C:extracellular region"/>
    <property type="evidence" value="ECO:0007669"/>
    <property type="project" value="UniProtKB-SubCell"/>
</dbReference>